<protein>
    <submittedName>
        <fullName evidence="2">Uncharacterized protein</fullName>
    </submittedName>
</protein>
<proteinExistence type="predicted"/>
<sequence>MVAKLPKGVGELPEWWMELCPHNIYESPEETARMQAAYEESQIFSRVPDNFKQQYGGDAFPDWNPAEHGPMGDEMTKDWEKKGYKRDPASNKWVGKDGQPLVGRQFTIKPPKGYVPGKSGGSGFGGGGGGLKSPSGGGGYANDKTSWEKPAWTTKKLRSTGKSPAAKTTPAGGANKAPGKVAKPSWMK</sequence>
<gene>
    <name evidence="2" type="ORF">CYCCA115_LOCUS13304</name>
</gene>
<evidence type="ECO:0000313" key="3">
    <source>
        <dbReference type="Proteomes" id="UP001295423"/>
    </source>
</evidence>
<name>A0AAD2FSF1_9STRA</name>
<comment type="caution">
    <text evidence="2">The sequence shown here is derived from an EMBL/GenBank/DDBJ whole genome shotgun (WGS) entry which is preliminary data.</text>
</comment>
<reference evidence="2" key="1">
    <citation type="submission" date="2023-08" db="EMBL/GenBank/DDBJ databases">
        <authorList>
            <person name="Audoor S."/>
            <person name="Bilcke G."/>
        </authorList>
    </citation>
    <scope>NUCLEOTIDE SEQUENCE</scope>
</reference>
<dbReference type="Proteomes" id="UP001295423">
    <property type="component" value="Unassembled WGS sequence"/>
</dbReference>
<accession>A0AAD2FSF1</accession>
<feature type="region of interest" description="Disordered" evidence="1">
    <location>
        <begin position="83"/>
        <end position="188"/>
    </location>
</feature>
<organism evidence="2 3">
    <name type="scientific">Cylindrotheca closterium</name>
    <dbReference type="NCBI Taxonomy" id="2856"/>
    <lineage>
        <taxon>Eukaryota</taxon>
        <taxon>Sar</taxon>
        <taxon>Stramenopiles</taxon>
        <taxon>Ochrophyta</taxon>
        <taxon>Bacillariophyta</taxon>
        <taxon>Bacillariophyceae</taxon>
        <taxon>Bacillariophycidae</taxon>
        <taxon>Bacillariales</taxon>
        <taxon>Bacillariaceae</taxon>
        <taxon>Cylindrotheca</taxon>
    </lineage>
</organism>
<evidence type="ECO:0000313" key="2">
    <source>
        <dbReference type="EMBL" id="CAJ1951920.1"/>
    </source>
</evidence>
<evidence type="ECO:0000256" key="1">
    <source>
        <dbReference type="SAM" id="MobiDB-lite"/>
    </source>
</evidence>
<dbReference type="AlphaFoldDB" id="A0AAD2FSF1"/>
<dbReference type="EMBL" id="CAKOGP040001792">
    <property type="protein sequence ID" value="CAJ1951920.1"/>
    <property type="molecule type" value="Genomic_DNA"/>
</dbReference>
<feature type="compositionally biased region" description="Gly residues" evidence="1">
    <location>
        <begin position="118"/>
        <end position="140"/>
    </location>
</feature>
<keyword evidence="3" id="KW-1185">Reference proteome</keyword>